<dbReference type="InterPro" id="IPR026870">
    <property type="entry name" value="Zinc_ribbon_dom"/>
</dbReference>
<evidence type="ECO:0000256" key="2">
    <source>
        <dbReference type="SAM" id="Phobius"/>
    </source>
</evidence>
<keyword evidence="2" id="KW-0812">Transmembrane</keyword>
<feature type="transmembrane region" description="Helical" evidence="2">
    <location>
        <begin position="154"/>
        <end position="172"/>
    </location>
</feature>
<accession>A0ABV1ED30</accession>
<name>A0ABV1ED30_9FIRM</name>
<keyword evidence="2" id="KW-1133">Transmembrane helix</keyword>
<dbReference type="Pfam" id="PF13240">
    <property type="entry name" value="Zn_Ribbon_1"/>
    <property type="match status" value="1"/>
</dbReference>
<feature type="transmembrane region" description="Helical" evidence="2">
    <location>
        <begin position="126"/>
        <end position="148"/>
    </location>
</feature>
<comment type="caution">
    <text evidence="4">The sequence shown here is derived from an EMBL/GenBank/DDBJ whole genome shotgun (WGS) entry which is preliminary data.</text>
</comment>
<keyword evidence="5" id="KW-1185">Reference proteome</keyword>
<dbReference type="EMBL" id="JBBMFK010000016">
    <property type="protein sequence ID" value="MEQ2443923.1"/>
    <property type="molecule type" value="Genomic_DNA"/>
</dbReference>
<reference evidence="4 5" key="1">
    <citation type="submission" date="2024-03" db="EMBL/GenBank/DDBJ databases">
        <title>Human intestinal bacterial collection.</title>
        <authorList>
            <person name="Pauvert C."/>
            <person name="Hitch T.C.A."/>
            <person name="Clavel T."/>
        </authorList>
    </citation>
    <scope>NUCLEOTIDE SEQUENCE [LARGE SCALE GENOMIC DNA]</scope>
    <source>
        <strain evidence="4 5">CLA-AP-H29</strain>
    </source>
</reference>
<gene>
    <name evidence="4" type="ORF">WMO64_10660</name>
</gene>
<evidence type="ECO:0000313" key="5">
    <source>
        <dbReference type="Proteomes" id="UP001464378"/>
    </source>
</evidence>
<dbReference type="RefSeq" id="WP_349231958.1">
    <property type="nucleotide sequence ID" value="NZ_JBBMFK010000016.1"/>
</dbReference>
<evidence type="ECO:0000259" key="3">
    <source>
        <dbReference type="Pfam" id="PF13240"/>
    </source>
</evidence>
<evidence type="ECO:0000256" key="1">
    <source>
        <dbReference type="SAM" id="MobiDB-lite"/>
    </source>
</evidence>
<feature type="domain" description="Zinc-ribbon" evidence="3">
    <location>
        <begin position="3"/>
        <end position="24"/>
    </location>
</feature>
<feature type="compositionally biased region" description="Polar residues" evidence="1">
    <location>
        <begin position="29"/>
        <end position="43"/>
    </location>
</feature>
<feature type="region of interest" description="Disordered" evidence="1">
    <location>
        <begin position="29"/>
        <end position="57"/>
    </location>
</feature>
<organism evidence="4 5">
    <name type="scientific">Pseudoflavonifractor intestinihominis</name>
    <dbReference type="NCBI Taxonomy" id="3133171"/>
    <lineage>
        <taxon>Bacteria</taxon>
        <taxon>Bacillati</taxon>
        <taxon>Bacillota</taxon>
        <taxon>Clostridia</taxon>
        <taxon>Eubacteriales</taxon>
        <taxon>Oscillospiraceae</taxon>
        <taxon>Pseudoflavonifractor</taxon>
    </lineage>
</organism>
<sequence>MAFCEECGSRIPDGADKCPACGAAVAAPQQTQNPNTGYGQQNTGRERQSAPSYRPAAGGRVDNLVLAENEKIVRQYQCSNVKQPRCVGYLTVTNKRILFQGKAATSRIAKEVVLDSVSGLDCYYGLNVNGGLLALGVLLALAGLFLLINDGDMAVWGLLAIVLGVVLIVLSFQKSFFLAIFSSKANGSPISIGAGARSLVGNGALYSLISEPTADTDRMLNELGALVQDLQTLGDHAIEKWSK</sequence>
<dbReference type="Proteomes" id="UP001464378">
    <property type="component" value="Unassembled WGS sequence"/>
</dbReference>
<protein>
    <submittedName>
        <fullName evidence="4">Zinc ribbon domain-containing protein</fullName>
    </submittedName>
</protein>
<proteinExistence type="predicted"/>
<evidence type="ECO:0000313" key="4">
    <source>
        <dbReference type="EMBL" id="MEQ2443923.1"/>
    </source>
</evidence>
<keyword evidence="2" id="KW-0472">Membrane</keyword>